<proteinExistence type="inferred from homology"/>
<dbReference type="HAMAP" id="MF_01554_B">
    <property type="entry name" value="GlmM_B"/>
    <property type="match status" value="1"/>
</dbReference>
<dbReference type="NCBIfam" id="NF008139">
    <property type="entry name" value="PRK10887.1"/>
    <property type="match status" value="1"/>
</dbReference>
<protein>
    <recommendedName>
        <fullName evidence="6 8">Phosphoglucosamine mutase</fullName>
        <ecNumber evidence="6 8">5.4.2.10</ecNumber>
    </recommendedName>
</protein>
<evidence type="ECO:0000256" key="6">
    <source>
        <dbReference type="HAMAP-Rule" id="MF_01554"/>
    </source>
</evidence>
<reference evidence="13 14" key="1">
    <citation type="submission" date="2019-08" db="EMBL/GenBank/DDBJ databases">
        <title>Complete genome sequence of Thermosulfurimonas marina SU872T, an anaerobic thermophilic chemolithoautotrophic bacterium isolated from a shallow marine hydrothermal vent.</title>
        <authorList>
            <person name="Allioux M."/>
            <person name="Jebbar M."/>
            <person name="Slobodkina G."/>
            <person name="Slobodkin A."/>
            <person name="Moalic Y."/>
            <person name="Frolova A."/>
            <person name="Shao Z."/>
            <person name="Alain K."/>
        </authorList>
    </citation>
    <scope>NUCLEOTIDE SEQUENCE [LARGE SCALE GENOMIC DNA]</scope>
    <source>
        <strain evidence="13 14">SU872</strain>
    </source>
</reference>
<evidence type="ECO:0000313" key="13">
    <source>
        <dbReference type="EMBL" id="QJA06925.1"/>
    </source>
</evidence>
<gene>
    <name evidence="6" type="primary">glmM</name>
    <name evidence="13" type="ORF">FVE67_09045</name>
</gene>
<feature type="binding site" evidence="6">
    <location>
        <position position="244"/>
    </location>
    <ligand>
        <name>Mg(2+)</name>
        <dbReference type="ChEBI" id="CHEBI:18420"/>
    </ligand>
</feature>
<feature type="binding site" evidence="6">
    <location>
        <position position="246"/>
    </location>
    <ligand>
        <name>Mg(2+)</name>
        <dbReference type="ChEBI" id="CHEBI:18420"/>
    </ligand>
</feature>
<dbReference type="FunFam" id="3.40.120.10:FF:000001">
    <property type="entry name" value="Phosphoglucosamine mutase"/>
    <property type="match status" value="1"/>
</dbReference>
<dbReference type="GO" id="GO:0000287">
    <property type="term" value="F:magnesium ion binding"/>
    <property type="evidence" value="ECO:0007669"/>
    <property type="project" value="UniProtKB-UniRule"/>
</dbReference>
<dbReference type="PANTHER" id="PTHR42946:SF1">
    <property type="entry name" value="PHOSPHOGLUCOMUTASE (ALPHA-D-GLUCOSE-1,6-BISPHOSPHATE-DEPENDENT)"/>
    <property type="match status" value="1"/>
</dbReference>
<evidence type="ECO:0000259" key="11">
    <source>
        <dbReference type="Pfam" id="PF02879"/>
    </source>
</evidence>
<dbReference type="RefSeq" id="WP_168720273.1">
    <property type="nucleotide sequence ID" value="NZ_CP042909.1"/>
</dbReference>
<dbReference type="GO" id="GO:0004615">
    <property type="term" value="F:phosphomannomutase activity"/>
    <property type="evidence" value="ECO:0007669"/>
    <property type="project" value="TreeGrafter"/>
</dbReference>
<dbReference type="Pfam" id="PF00408">
    <property type="entry name" value="PGM_PMM_IV"/>
    <property type="match status" value="1"/>
</dbReference>
<feature type="active site" description="Phosphoserine intermediate" evidence="6">
    <location>
        <position position="100"/>
    </location>
</feature>
<dbReference type="InterPro" id="IPR005846">
    <property type="entry name" value="A-D-PHexomutase_a/b/a-III"/>
</dbReference>
<dbReference type="InterPro" id="IPR005841">
    <property type="entry name" value="Alpha-D-phosphohexomutase_SF"/>
</dbReference>
<dbReference type="InterPro" id="IPR006352">
    <property type="entry name" value="GlmM_bact"/>
</dbReference>
<dbReference type="FunFam" id="3.30.310.50:FF:000001">
    <property type="entry name" value="Phosphoglucosamine mutase"/>
    <property type="match status" value="1"/>
</dbReference>
<evidence type="ECO:0000256" key="1">
    <source>
        <dbReference type="ARBA" id="ARBA00010231"/>
    </source>
</evidence>
<dbReference type="PRINTS" id="PR00509">
    <property type="entry name" value="PGMPMM"/>
</dbReference>
<dbReference type="Pfam" id="PF02880">
    <property type="entry name" value="PGM_PMM_III"/>
    <property type="match status" value="1"/>
</dbReference>
<evidence type="ECO:0000256" key="3">
    <source>
        <dbReference type="ARBA" id="ARBA00022723"/>
    </source>
</evidence>
<evidence type="ECO:0000313" key="14">
    <source>
        <dbReference type="Proteomes" id="UP000501253"/>
    </source>
</evidence>
<dbReference type="Gene3D" id="3.40.120.10">
    <property type="entry name" value="Alpha-D-Glucose-1,6-Bisphosphate, subunit A, domain 3"/>
    <property type="match status" value="3"/>
</dbReference>
<dbReference type="InterPro" id="IPR036900">
    <property type="entry name" value="A-D-PHexomutase_C_sf"/>
</dbReference>
<dbReference type="FunFam" id="3.40.120.10:FF:000003">
    <property type="entry name" value="Phosphoglucosamine mutase"/>
    <property type="match status" value="1"/>
</dbReference>
<evidence type="ECO:0000256" key="2">
    <source>
        <dbReference type="ARBA" id="ARBA00022553"/>
    </source>
</evidence>
<dbReference type="NCBIfam" id="TIGR01455">
    <property type="entry name" value="glmM"/>
    <property type="match status" value="1"/>
</dbReference>
<dbReference type="Gene3D" id="3.30.310.50">
    <property type="entry name" value="Alpha-D-phosphohexomutase, C-terminal domain"/>
    <property type="match status" value="1"/>
</dbReference>
<dbReference type="PROSITE" id="PS00710">
    <property type="entry name" value="PGM_PMM"/>
    <property type="match status" value="1"/>
</dbReference>
<dbReference type="SUPFAM" id="SSF55957">
    <property type="entry name" value="Phosphoglucomutase, C-terminal domain"/>
    <property type="match status" value="1"/>
</dbReference>
<dbReference type="InterPro" id="IPR016066">
    <property type="entry name" value="A-D-PHexomutase_CS"/>
</dbReference>
<feature type="domain" description="Alpha-D-phosphohexomutase alpha/beta/alpha" evidence="10">
    <location>
        <begin position="2"/>
        <end position="135"/>
    </location>
</feature>
<evidence type="ECO:0000259" key="10">
    <source>
        <dbReference type="Pfam" id="PF02878"/>
    </source>
</evidence>
<keyword evidence="3 6" id="KW-0479">Metal-binding</keyword>
<comment type="PTM">
    <text evidence="6">Activated by phosphorylation.</text>
</comment>
<comment type="function">
    <text evidence="6 8">Catalyzes the conversion of glucosamine-6-phosphate to glucosamine-1-phosphate.</text>
</comment>
<accession>A0A6H1WUM9</accession>
<feature type="domain" description="Alpha-D-phosphohexomutase C-terminal" evidence="9">
    <location>
        <begin position="375"/>
        <end position="441"/>
    </location>
</feature>
<evidence type="ECO:0000259" key="9">
    <source>
        <dbReference type="Pfam" id="PF00408"/>
    </source>
</evidence>
<name>A0A6H1WUM9_9BACT</name>
<evidence type="ECO:0000256" key="4">
    <source>
        <dbReference type="ARBA" id="ARBA00022842"/>
    </source>
</evidence>
<dbReference type="GO" id="GO:0006048">
    <property type="term" value="P:UDP-N-acetylglucosamine biosynthetic process"/>
    <property type="evidence" value="ECO:0007669"/>
    <property type="project" value="TreeGrafter"/>
</dbReference>
<comment type="catalytic activity">
    <reaction evidence="6 8">
        <text>alpha-D-glucosamine 1-phosphate = D-glucosamine 6-phosphate</text>
        <dbReference type="Rhea" id="RHEA:23424"/>
        <dbReference type="ChEBI" id="CHEBI:58516"/>
        <dbReference type="ChEBI" id="CHEBI:58725"/>
        <dbReference type="EC" id="5.4.2.10"/>
    </reaction>
</comment>
<dbReference type="GO" id="GO:0005975">
    <property type="term" value="P:carbohydrate metabolic process"/>
    <property type="evidence" value="ECO:0007669"/>
    <property type="project" value="InterPro"/>
</dbReference>
<keyword evidence="4 6" id="KW-0460">Magnesium</keyword>
<feature type="modified residue" description="Phosphoserine" evidence="6">
    <location>
        <position position="100"/>
    </location>
</feature>
<comment type="similarity">
    <text evidence="1 6 7">Belongs to the phosphohexose mutase family.</text>
</comment>
<evidence type="ECO:0000256" key="5">
    <source>
        <dbReference type="ARBA" id="ARBA00023235"/>
    </source>
</evidence>
<evidence type="ECO:0000259" key="12">
    <source>
        <dbReference type="Pfam" id="PF02880"/>
    </source>
</evidence>
<dbReference type="Proteomes" id="UP000501253">
    <property type="component" value="Chromosome"/>
</dbReference>
<dbReference type="SUPFAM" id="SSF53738">
    <property type="entry name" value="Phosphoglucomutase, first 3 domains"/>
    <property type="match status" value="3"/>
</dbReference>
<dbReference type="InterPro" id="IPR005845">
    <property type="entry name" value="A-D-PHexomutase_a/b/a-II"/>
</dbReference>
<dbReference type="InterPro" id="IPR050060">
    <property type="entry name" value="Phosphoglucosamine_mutase"/>
</dbReference>
<dbReference type="InterPro" id="IPR005843">
    <property type="entry name" value="A-D-PHexomutase_C"/>
</dbReference>
<dbReference type="PANTHER" id="PTHR42946">
    <property type="entry name" value="PHOSPHOHEXOSE MUTASE"/>
    <property type="match status" value="1"/>
</dbReference>
<dbReference type="EC" id="5.4.2.10" evidence="6 8"/>
<dbReference type="Pfam" id="PF02879">
    <property type="entry name" value="PGM_PMM_II"/>
    <property type="match status" value="1"/>
</dbReference>
<dbReference type="AlphaFoldDB" id="A0A6H1WUM9"/>
<dbReference type="GO" id="GO:0005829">
    <property type="term" value="C:cytosol"/>
    <property type="evidence" value="ECO:0007669"/>
    <property type="project" value="TreeGrafter"/>
</dbReference>
<dbReference type="InterPro" id="IPR016055">
    <property type="entry name" value="A-D-PHexomutase_a/b/a-I/II/III"/>
</dbReference>
<keyword evidence="2 6" id="KW-0597">Phosphoprotein</keyword>
<feature type="binding site" evidence="6">
    <location>
        <position position="242"/>
    </location>
    <ligand>
        <name>Mg(2+)</name>
        <dbReference type="ChEBI" id="CHEBI:18420"/>
    </ligand>
</feature>
<sequence>MKLFGTDGIRGEANRFPMTPEIALRVGQAVGYLFRNQGRHRRIIIGKDTRLSGYLFETALAAGVLSMGAEAWLVGPLPTPAIAFLTRDLRAEAGVVISASHNPYQDNGIKIFGADGYKLSDELEARIEALVDSKEMEEHRALAAEIGRARRIEDARGRYMVHLKRAFPEDLDLEGLKIVVDCAHGATYRVAPEILEELGATVIRLGCSPNGLNINQGCGATAPEVLREKVLAEGAHLGLAFDGDGDRLIVVDEKGRILDGDHLLGFLALVFKREGGLPGNTVVATVMSNLALEKFLKGHGIALKRVQVGDRYVVEEMRKGGFRLGGEQSGHLVILDRATTGDGVLTALTVLGILRKEDRPASVIGDLFEKYPQILKNVKVKERKPPKEVPGLSERIAQAEKILGEKGRVVVRPSGTEPKYRVMLEGEDQGLITQLAEELVEYIEKTLG</sequence>
<dbReference type="GO" id="GO:0008966">
    <property type="term" value="F:phosphoglucosamine mutase activity"/>
    <property type="evidence" value="ECO:0007669"/>
    <property type="project" value="UniProtKB-UniRule"/>
</dbReference>
<organism evidence="13 14">
    <name type="scientific">Thermosulfurimonas marina</name>
    <dbReference type="NCBI Taxonomy" id="2047767"/>
    <lineage>
        <taxon>Bacteria</taxon>
        <taxon>Pseudomonadati</taxon>
        <taxon>Thermodesulfobacteriota</taxon>
        <taxon>Thermodesulfobacteria</taxon>
        <taxon>Thermodesulfobacteriales</taxon>
        <taxon>Thermodesulfobacteriaceae</taxon>
        <taxon>Thermosulfurimonas</taxon>
    </lineage>
</organism>
<keyword evidence="5 6" id="KW-0413">Isomerase</keyword>
<evidence type="ECO:0000256" key="8">
    <source>
        <dbReference type="RuleBase" id="RU004327"/>
    </source>
</evidence>
<evidence type="ECO:0000256" key="7">
    <source>
        <dbReference type="RuleBase" id="RU004326"/>
    </source>
</evidence>
<comment type="cofactor">
    <cofactor evidence="6">
        <name>Mg(2+)</name>
        <dbReference type="ChEBI" id="CHEBI:18420"/>
    </cofactor>
    <text evidence="6">Binds 1 Mg(2+) ion per subunit.</text>
</comment>
<feature type="domain" description="Alpha-D-phosphohexomutase alpha/beta/alpha" evidence="12">
    <location>
        <begin position="259"/>
        <end position="371"/>
    </location>
</feature>
<keyword evidence="14" id="KW-1185">Reference proteome</keyword>
<dbReference type="Pfam" id="PF02878">
    <property type="entry name" value="PGM_PMM_I"/>
    <property type="match status" value="1"/>
</dbReference>
<dbReference type="InterPro" id="IPR005844">
    <property type="entry name" value="A-D-PHexomutase_a/b/a-I"/>
</dbReference>
<dbReference type="CDD" id="cd05802">
    <property type="entry name" value="GlmM"/>
    <property type="match status" value="1"/>
</dbReference>
<dbReference type="GO" id="GO:0009252">
    <property type="term" value="P:peptidoglycan biosynthetic process"/>
    <property type="evidence" value="ECO:0007669"/>
    <property type="project" value="UniProtKB-ARBA"/>
</dbReference>
<feature type="domain" description="Alpha-D-phosphohexomutase alpha/beta/alpha" evidence="11">
    <location>
        <begin position="158"/>
        <end position="255"/>
    </location>
</feature>
<feature type="binding site" description="via phosphate group" evidence="6">
    <location>
        <position position="100"/>
    </location>
    <ligand>
        <name>Mg(2+)</name>
        <dbReference type="ChEBI" id="CHEBI:18420"/>
    </ligand>
</feature>
<dbReference type="EMBL" id="CP042909">
    <property type="protein sequence ID" value="QJA06925.1"/>
    <property type="molecule type" value="Genomic_DNA"/>
</dbReference>
<dbReference type="KEGG" id="tmai:FVE67_09045"/>